<evidence type="ECO:0000313" key="3">
    <source>
        <dbReference type="Proteomes" id="UP000738349"/>
    </source>
</evidence>
<name>A0A9P9I6U2_9HYPO</name>
<dbReference type="OrthoDB" id="5244177at2759"/>
<feature type="compositionally biased region" description="Basic and acidic residues" evidence="1">
    <location>
        <begin position="78"/>
        <end position="87"/>
    </location>
</feature>
<feature type="region of interest" description="Disordered" evidence="1">
    <location>
        <begin position="193"/>
        <end position="234"/>
    </location>
</feature>
<evidence type="ECO:0000256" key="1">
    <source>
        <dbReference type="SAM" id="MobiDB-lite"/>
    </source>
</evidence>
<dbReference type="Proteomes" id="UP000738349">
    <property type="component" value="Unassembled WGS sequence"/>
</dbReference>
<feature type="region of interest" description="Disordered" evidence="1">
    <location>
        <begin position="433"/>
        <end position="463"/>
    </location>
</feature>
<evidence type="ECO:0000313" key="2">
    <source>
        <dbReference type="EMBL" id="KAH7108649.1"/>
    </source>
</evidence>
<accession>A0A9P9I6U2</accession>
<feature type="compositionally biased region" description="Low complexity" evidence="1">
    <location>
        <begin position="263"/>
        <end position="283"/>
    </location>
</feature>
<dbReference type="EMBL" id="JAGMUV010000064">
    <property type="protein sequence ID" value="KAH7108649.1"/>
    <property type="molecule type" value="Genomic_DNA"/>
</dbReference>
<protein>
    <submittedName>
        <fullName evidence="2">Uncharacterized protein</fullName>
    </submittedName>
</protein>
<feature type="compositionally biased region" description="Polar residues" evidence="1">
    <location>
        <begin position="295"/>
        <end position="305"/>
    </location>
</feature>
<proteinExistence type="predicted"/>
<comment type="caution">
    <text evidence="2">The sequence shown here is derived from an EMBL/GenBank/DDBJ whole genome shotgun (WGS) entry which is preliminary data.</text>
</comment>
<sequence>MNWIINTRTYGMKIRFTTPGDEKIDWVGDEIKCGKVKISMGKISDIMHNAVAEARRTLAKLTMMATEAPCPVGRRGSRREGGDGERADGEDEPSIDDVLPRIPWSRIEDRHGESTLGYSFLQDEANRPWTETGDEWVAKRLAGSAWRREAWISESMDPKFPYRGQAIREYGREVEKFRGLMWINSHNAYTLHRGLEGTTDPREIRSHSTTSERGGPLYTNCDSPGPDGAHATCRYSSEEDPLNVEDGVVLEAGESDTLHTARSQSKGSPSSSSLPSFSPHLGSTPPRTIAVPDSQGKSGANISAQSMRGDGDSRASDSGRSSPLSSLQEHWLQEPSLFVAVDEDEAGGTSDYSGSDRSTDEEDAPYREYGKRLRVKTVNNSKYSTAAAWVQAHMLDEPVCNTCLDEAGQVGRDDGLSLQEMATYIRDLGVPDALASSKPTTEGDQALGGGAEWRRGSASIEYG</sequence>
<feature type="compositionally biased region" description="Basic and acidic residues" evidence="1">
    <location>
        <begin position="193"/>
        <end position="206"/>
    </location>
</feature>
<feature type="region of interest" description="Disordered" evidence="1">
    <location>
        <begin position="69"/>
        <end position="95"/>
    </location>
</feature>
<dbReference type="AlphaFoldDB" id="A0A9P9I6U2"/>
<reference evidence="2" key="1">
    <citation type="journal article" date="2021" name="Nat. Commun.">
        <title>Genetic determinants of endophytism in the Arabidopsis root mycobiome.</title>
        <authorList>
            <person name="Mesny F."/>
            <person name="Miyauchi S."/>
            <person name="Thiergart T."/>
            <person name="Pickel B."/>
            <person name="Atanasova L."/>
            <person name="Karlsson M."/>
            <person name="Huettel B."/>
            <person name="Barry K.W."/>
            <person name="Haridas S."/>
            <person name="Chen C."/>
            <person name="Bauer D."/>
            <person name="Andreopoulos W."/>
            <person name="Pangilinan J."/>
            <person name="LaButti K."/>
            <person name="Riley R."/>
            <person name="Lipzen A."/>
            <person name="Clum A."/>
            <person name="Drula E."/>
            <person name="Henrissat B."/>
            <person name="Kohler A."/>
            <person name="Grigoriev I.V."/>
            <person name="Martin F.M."/>
            <person name="Hacquard S."/>
        </authorList>
    </citation>
    <scope>NUCLEOTIDE SEQUENCE</scope>
    <source>
        <strain evidence="2">MPI-CAGE-AT-0147</strain>
    </source>
</reference>
<keyword evidence="3" id="KW-1185">Reference proteome</keyword>
<organism evidence="2 3">
    <name type="scientific">Dactylonectria macrodidyma</name>
    <dbReference type="NCBI Taxonomy" id="307937"/>
    <lineage>
        <taxon>Eukaryota</taxon>
        <taxon>Fungi</taxon>
        <taxon>Dikarya</taxon>
        <taxon>Ascomycota</taxon>
        <taxon>Pezizomycotina</taxon>
        <taxon>Sordariomycetes</taxon>
        <taxon>Hypocreomycetidae</taxon>
        <taxon>Hypocreales</taxon>
        <taxon>Nectriaceae</taxon>
        <taxon>Dactylonectria</taxon>
    </lineage>
</organism>
<feature type="region of interest" description="Disordered" evidence="1">
    <location>
        <begin position="257"/>
        <end position="368"/>
    </location>
</feature>
<gene>
    <name evidence="2" type="ORF">EDB81DRAFT_895543</name>
</gene>